<name>A0ABQ2PK78_9NEIS</name>
<evidence type="ECO:0000313" key="2">
    <source>
        <dbReference type="EMBL" id="GGP25862.1"/>
    </source>
</evidence>
<keyword evidence="3" id="KW-1185">Reference proteome</keyword>
<evidence type="ECO:0008006" key="4">
    <source>
        <dbReference type="Google" id="ProtNLM"/>
    </source>
</evidence>
<comment type="caution">
    <text evidence="2">The sequence shown here is derived from an EMBL/GenBank/DDBJ whole genome shotgun (WGS) entry which is preliminary data.</text>
</comment>
<evidence type="ECO:0000313" key="3">
    <source>
        <dbReference type="Proteomes" id="UP000621859"/>
    </source>
</evidence>
<dbReference type="EMBL" id="BMLY01000002">
    <property type="protein sequence ID" value="GGP25862.1"/>
    <property type="molecule type" value="Genomic_DNA"/>
</dbReference>
<feature type="chain" id="PRO_5045394227" description="DUF3558 domain-containing protein" evidence="1">
    <location>
        <begin position="27"/>
        <end position="216"/>
    </location>
</feature>
<accession>A0ABQ2PK78</accession>
<evidence type="ECO:0000256" key="1">
    <source>
        <dbReference type="SAM" id="SignalP"/>
    </source>
</evidence>
<dbReference type="Proteomes" id="UP000621859">
    <property type="component" value="Unassembled WGS sequence"/>
</dbReference>
<organism evidence="2 3">
    <name type="scientific">Silvimonas amylolytica</name>
    <dbReference type="NCBI Taxonomy" id="449663"/>
    <lineage>
        <taxon>Bacteria</taxon>
        <taxon>Pseudomonadati</taxon>
        <taxon>Pseudomonadota</taxon>
        <taxon>Betaproteobacteria</taxon>
        <taxon>Neisseriales</taxon>
        <taxon>Chitinibacteraceae</taxon>
        <taxon>Silvimonas</taxon>
    </lineage>
</organism>
<gene>
    <name evidence="2" type="ORF">GCM10010971_16810</name>
</gene>
<feature type="signal peptide" evidence="1">
    <location>
        <begin position="1"/>
        <end position="26"/>
    </location>
</feature>
<proteinExistence type="predicted"/>
<reference evidence="3" key="1">
    <citation type="journal article" date="2019" name="Int. J. Syst. Evol. Microbiol.">
        <title>The Global Catalogue of Microorganisms (GCM) 10K type strain sequencing project: providing services to taxonomists for standard genome sequencing and annotation.</title>
        <authorList>
            <consortium name="The Broad Institute Genomics Platform"/>
            <consortium name="The Broad Institute Genome Sequencing Center for Infectious Disease"/>
            <person name="Wu L."/>
            <person name="Ma J."/>
        </authorList>
    </citation>
    <scope>NUCLEOTIDE SEQUENCE [LARGE SCALE GENOMIC DNA]</scope>
    <source>
        <strain evidence="3">CGMCC 1.8860</strain>
    </source>
</reference>
<sequence length="216" mass="23393">MTAPEREMKCLPVLIMLASLSAIACAKENLASVPVMREVQFDACHFRLKDAYGGDLSATKYSTPAQANYSANFHPKAKRPFETSIQFSCMNPVTPEALSDRAGIIMTSHGWALDRSPDNIGPKTQHTTFQPLNGKGWKGGGVTQDDINGDEANRRRVFAFCIPHGTVALCGVARHVAYLRKLKESVLPQTVQLLESIEFIGAPANAQASGVEAAHP</sequence>
<protein>
    <recommendedName>
        <fullName evidence="4">DUF3558 domain-containing protein</fullName>
    </recommendedName>
</protein>
<dbReference type="PROSITE" id="PS51257">
    <property type="entry name" value="PROKAR_LIPOPROTEIN"/>
    <property type="match status" value="1"/>
</dbReference>
<keyword evidence="1" id="KW-0732">Signal</keyword>